<comment type="caution">
    <text evidence="2">The sequence shown here is derived from an EMBL/GenBank/DDBJ whole genome shotgun (WGS) entry which is preliminary data.</text>
</comment>
<proteinExistence type="predicted"/>
<feature type="signal peptide" evidence="1">
    <location>
        <begin position="1"/>
        <end position="19"/>
    </location>
</feature>
<protein>
    <submittedName>
        <fullName evidence="2">DUF1838 domain-containing protein</fullName>
    </submittedName>
</protein>
<dbReference type="RefSeq" id="WP_150021584.1">
    <property type="nucleotide sequence ID" value="NZ_VWOJ01000001.1"/>
</dbReference>
<feature type="chain" id="PRO_5024278644" evidence="1">
    <location>
        <begin position="20"/>
        <end position="294"/>
    </location>
</feature>
<dbReference type="InterPro" id="IPR014990">
    <property type="entry name" value="DUF1838"/>
</dbReference>
<dbReference type="EMBL" id="VWOJ01000001">
    <property type="protein sequence ID" value="KAA5804553.1"/>
    <property type="molecule type" value="Genomic_DNA"/>
</dbReference>
<dbReference type="Pfam" id="PF08894">
    <property type="entry name" value="DUF1838"/>
    <property type="match status" value="1"/>
</dbReference>
<evidence type="ECO:0000256" key="1">
    <source>
        <dbReference type="SAM" id="SignalP"/>
    </source>
</evidence>
<evidence type="ECO:0000313" key="2">
    <source>
        <dbReference type="EMBL" id="KAA5804553.1"/>
    </source>
</evidence>
<name>A0A5M6ZIA7_9PROT</name>
<dbReference type="Proteomes" id="UP000325122">
    <property type="component" value="Unassembled WGS sequence"/>
</dbReference>
<sequence length="294" mass="33203">MKILIAALGAGAMSATALAQERLSFDNPDDVITMNRKVACSTVDGEPITYYWHGYAFSRRAGEPDRRLFRVEGMNVRACATVEHPEYGAGYRLVSREILLYLDPETREILSTWDNPWTGETVDVLHVANDPVNFRGGFPNGPDDPARWTGSIKGDDFWQTTTVPLFYPNPLAGAFQNEVGGVYHATEMFNFFGNVSDLTDPAATTADVEVGWVRMSDWLPWMKMRGRDGLIYFHTAGTKLDSWDELPDFFKDEIARHYPEYTDPPPLDDDRPNVTSWTYYRDIAAGEISPPQRD</sequence>
<dbReference type="AlphaFoldDB" id="A0A5M6ZIA7"/>
<gene>
    <name evidence="2" type="ORF">F1654_00645</name>
</gene>
<reference evidence="2 3" key="1">
    <citation type="submission" date="2019-09" db="EMBL/GenBank/DDBJ databases">
        <authorList>
            <person name="Kevbrin V."/>
            <person name="Grouzdev D.S."/>
        </authorList>
    </citation>
    <scope>NUCLEOTIDE SEQUENCE [LARGE SCALE GENOMIC DNA]</scope>
    <source>
        <strain evidence="2 3">G-192</strain>
    </source>
</reference>
<keyword evidence="3" id="KW-1185">Reference proteome</keyword>
<evidence type="ECO:0000313" key="3">
    <source>
        <dbReference type="Proteomes" id="UP000325122"/>
    </source>
</evidence>
<keyword evidence="1" id="KW-0732">Signal</keyword>
<organism evidence="2 3">
    <name type="scientific">Alkalicaulis satelles</name>
    <dbReference type="NCBI Taxonomy" id="2609175"/>
    <lineage>
        <taxon>Bacteria</taxon>
        <taxon>Pseudomonadati</taxon>
        <taxon>Pseudomonadota</taxon>
        <taxon>Alphaproteobacteria</taxon>
        <taxon>Maricaulales</taxon>
        <taxon>Maricaulaceae</taxon>
        <taxon>Alkalicaulis</taxon>
    </lineage>
</organism>
<accession>A0A5M6ZIA7</accession>